<protein>
    <submittedName>
        <fullName evidence="1">Uncharacterized protein</fullName>
    </submittedName>
</protein>
<dbReference type="AlphaFoldDB" id="A0A382BH96"/>
<dbReference type="EMBL" id="UINC01029761">
    <property type="protein sequence ID" value="SVB13034.1"/>
    <property type="molecule type" value="Genomic_DNA"/>
</dbReference>
<accession>A0A382BH96</accession>
<organism evidence="1">
    <name type="scientific">marine metagenome</name>
    <dbReference type="NCBI Taxonomy" id="408172"/>
    <lineage>
        <taxon>unclassified sequences</taxon>
        <taxon>metagenomes</taxon>
        <taxon>ecological metagenomes</taxon>
    </lineage>
</organism>
<gene>
    <name evidence="1" type="ORF">METZ01_LOCUS165888</name>
</gene>
<proteinExistence type="predicted"/>
<reference evidence="1" key="1">
    <citation type="submission" date="2018-05" db="EMBL/GenBank/DDBJ databases">
        <authorList>
            <person name="Lanie J.A."/>
            <person name="Ng W.-L."/>
            <person name="Kazmierczak K.M."/>
            <person name="Andrzejewski T.M."/>
            <person name="Davidsen T.M."/>
            <person name="Wayne K.J."/>
            <person name="Tettelin H."/>
            <person name="Glass J.I."/>
            <person name="Rusch D."/>
            <person name="Podicherti R."/>
            <person name="Tsui H.-C.T."/>
            <person name="Winkler M.E."/>
        </authorList>
    </citation>
    <scope>NUCLEOTIDE SEQUENCE</scope>
</reference>
<sequence length="34" mass="3936">MSDILKDPDLYRLLSDEDGPMIMTNYSVDKLSYP</sequence>
<name>A0A382BH96_9ZZZZ</name>
<evidence type="ECO:0000313" key="1">
    <source>
        <dbReference type="EMBL" id="SVB13034.1"/>
    </source>
</evidence>